<feature type="region of interest" description="Disordered" evidence="1">
    <location>
        <begin position="1"/>
        <end position="62"/>
    </location>
</feature>
<dbReference type="Proteomes" id="UP000092600">
    <property type="component" value="Unassembled WGS sequence"/>
</dbReference>
<protein>
    <submittedName>
        <fullName evidence="2">Protein MIZU-KUSSEI 1</fullName>
    </submittedName>
</protein>
<evidence type="ECO:0000313" key="2">
    <source>
        <dbReference type="EMBL" id="OAY72425.1"/>
    </source>
</evidence>
<evidence type="ECO:0000313" key="3">
    <source>
        <dbReference type="Proteomes" id="UP000092600"/>
    </source>
</evidence>
<proteinExistence type="predicted"/>
<organism evidence="2 3">
    <name type="scientific">Ananas comosus</name>
    <name type="common">Pineapple</name>
    <name type="synonym">Ananas ananas</name>
    <dbReference type="NCBI Taxonomy" id="4615"/>
    <lineage>
        <taxon>Eukaryota</taxon>
        <taxon>Viridiplantae</taxon>
        <taxon>Streptophyta</taxon>
        <taxon>Embryophyta</taxon>
        <taxon>Tracheophyta</taxon>
        <taxon>Spermatophyta</taxon>
        <taxon>Magnoliopsida</taxon>
        <taxon>Liliopsida</taxon>
        <taxon>Poales</taxon>
        <taxon>Bromeliaceae</taxon>
        <taxon>Bromelioideae</taxon>
        <taxon>Ananas</taxon>
    </lineage>
</organism>
<evidence type="ECO:0000256" key="1">
    <source>
        <dbReference type="SAM" id="MobiDB-lite"/>
    </source>
</evidence>
<dbReference type="Pfam" id="PF04759">
    <property type="entry name" value="DUF617"/>
    <property type="match status" value="1"/>
</dbReference>
<feature type="compositionally biased region" description="Pro residues" evidence="1">
    <location>
        <begin position="1"/>
        <end position="19"/>
    </location>
</feature>
<dbReference type="GO" id="GO:0010274">
    <property type="term" value="P:hydrotropism"/>
    <property type="evidence" value="ECO:0007669"/>
    <property type="project" value="InterPro"/>
</dbReference>
<dbReference type="AlphaFoldDB" id="A0A199V6F4"/>
<dbReference type="InterPro" id="IPR006460">
    <property type="entry name" value="MIZ1-like_pln"/>
</dbReference>
<dbReference type="EMBL" id="LSRQ01003110">
    <property type="protein sequence ID" value="OAY72425.1"/>
    <property type="molecule type" value="Genomic_DNA"/>
</dbReference>
<dbReference type="PANTHER" id="PTHR31696:SF4">
    <property type="entry name" value="OS08G0171800 PROTEIN"/>
    <property type="match status" value="1"/>
</dbReference>
<comment type="caution">
    <text evidence="2">The sequence shown here is derived from an EMBL/GenBank/DDBJ whole genome shotgun (WGS) entry which is preliminary data.</text>
</comment>
<sequence length="317" mass="34260">MGNPIHPIPSPSPRPPPPTTASAATSRTSGATAASSDDGAPQQPMLKRTPISLVQPPRRRRPIRLSRPLRVFRSLCRTLPIFSPKCGHLPAPCKLPSPALYPSSSSDFHLSSSSFSSSSSSSTSHRHHHHHNHHRSSSSFSPSTRVTGTLFGHRRGRVSLSLQQNPRCLPSLVVELAMQTQVLLREMGSGMVRVALECEKRPGGGGCGNGNGNGKDRQKRLLEEPLWTMFCNGKKSGYGVRREATEEDLAVMETLKPVSMGAGVMPAPARPEGADGAMAYVRAFFEHVVGSRDSETLYMISPDGGNGPELTIFFIRI</sequence>
<feature type="region of interest" description="Disordered" evidence="1">
    <location>
        <begin position="111"/>
        <end position="148"/>
    </location>
</feature>
<dbReference type="PANTHER" id="PTHR31696">
    <property type="entry name" value="PROTEIN MIZU-KUSSEI 1"/>
    <property type="match status" value="1"/>
</dbReference>
<dbReference type="NCBIfam" id="TIGR01570">
    <property type="entry name" value="A_thal_3588"/>
    <property type="match status" value="1"/>
</dbReference>
<name>A0A199V6F4_ANACO</name>
<feature type="compositionally biased region" description="Low complexity" evidence="1">
    <location>
        <begin position="111"/>
        <end position="123"/>
    </location>
</feature>
<feature type="compositionally biased region" description="Low complexity" evidence="1">
    <location>
        <begin position="20"/>
        <end position="41"/>
    </location>
</feature>
<dbReference type="STRING" id="4615.A0A199V6F4"/>
<accession>A0A199V6F4</accession>
<feature type="compositionally biased region" description="Basic residues" evidence="1">
    <location>
        <begin position="124"/>
        <end position="136"/>
    </location>
</feature>
<gene>
    <name evidence="2" type="ORF">ACMD2_03937</name>
</gene>
<reference evidence="2 3" key="1">
    <citation type="journal article" date="2016" name="DNA Res.">
        <title>The draft genome of MD-2 pineapple using hybrid error correction of long reads.</title>
        <authorList>
            <person name="Redwan R.M."/>
            <person name="Saidin A."/>
            <person name="Kumar S.V."/>
        </authorList>
    </citation>
    <scope>NUCLEOTIDE SEQUENCE [LARGE SCALE GENOMIC DNA]</scope>
    <source>
        <strain evidence="3">cv. MD2</strain>
        <tissue evidence="2">Leaf</tissue>
    </source>
</reference>